<dbReference type="AlphaFoldDB" id="A6GIR5"/>
<dbReference type="GO" id="GO:0003700">
    <property type="term" value="F:DNA-binding transcription factor activity"/>
    <property type="evidence" value="ECO:0007669"/>
    <property type="project" value="InterPro"/>
</dbReference>
<dbReference type="Proteomes" id="UP000005801">
    <property type="component" value="Unassembled WGS sequence"/>
</dbReference>
<gene>
    <name evidence="4" type="ORF">PPSIR1_41169</name>
</gene>
<dbReference type="Gene3D" id="1.10.1660.10">
    <property type="match status" value="1"/>
</dbReference>
<dbReference type="PROSITE" id="PS50937">
    <property type="entry name" value="HTH_MERR_2"/>
    <property type="match status" value="1"/>
</dbReference>
<dbReference type="RefSeq" id="WP_006976601.1">
    <property type="nucleotide sequence ID" value="NZ_ABCS01000141.1"/>
</dbReference>
<dbReference type="OrthoDB" id="9811000at2"/>
<feature type="domain" description="HTH merR-type" evidence="3">
    <location>
        <begin position="46"/>
        <end position="114"/>
    </location>
</feature>
<dbReference type="STRING" id="391625.PPSIR1_41169"/>
<reference evidence="4 5" key="1">
    <citation type="submission" date="2007-06" db="EMBL/GenBank/DDBJ databases">
        <authorList>
            <person name="Shimkets L."/>
            <person name="Ferriera S."/>
            <person name="Johnson J."/>
            <person name="Kravitz S."/>
            <person name="Beeson K."/>
            <person name="Sutton G."/>
            <person name="Rogers Y.-H."/>
            <person name="Friedman R."/>
            <person name="Frazier M."/>
            <person name="Venter J.C."/>
        </authorList>
    </citation>
    <scope>NUCLEOTIDE SEQUENCE [LARGE SCALE GENOMIC DNA]</scope>
    <source>
        <strain evidence="4 5">SIR-1</strain>
    </source>
</reference>
<dbReference type="EMBL" id="ABCS01000141">
    <property type="protein sequence ID" value="EDM74253.1"/>
    <property type="molecule type" value="Genomic_DNA"/>
</dbReference>
<dbReference type="PANTHER" id="PTHR30204:SF90">
    <property type="entry name" value="HTH-TYPE TRANSCRIPTIONAL ACTIVATOR MTA"/>
    <property type="match status" value="1"/>
</dbReference>
<proteinExistence type="predicted"/>
<keyword evidence="5" id="KW-1185">Reference proteome</keyword>
<dbReference type="eggNOG" id="COG0789">
    <property type="taxonomic scope" value="Bacteria"/>
</dbReference>
<organism evidence="4 5">
    <name type="scientific">Plesiocystis pacifica SIR-1</name>
    <dbReference type="NCBI Taxonomy" id="391625"/>
    <lineage>
        <taxon>Bacteria</taxon>
        <taxon>Pseudomonadati</taxon>
        <taxon>Myxococcota</taxon>
        <taxon>Polyangia</taxon>
        <taxon>Nannocystales</taxon>
        <taxon>Nannocystaceae</taxon>
        <taxon>Plesiocystis</taxon>
    </lineage>
</organism>
<dbReference type="PRINTS" id="PR00040">
    <property type="entry name" value="HTHMERR"/>
</dbReference>
<dbReference type="InterPro" id="IPR009061">
    <property type="entry name" value="DNA-bd_dom_put_sf"/>
</dbReference>
<dbReference type="InterPro" id="IPR000551">
    <property type="entry name" value="MerR-type_HTH_dom"/>
</dbReference>
<dbReference type="SUPFAM" id="SSF46955">
    <property type="entry name" value="Putative DNA-binding domain"/>
    <property type="match status" value="1"/>
</dbReference>
<dbReference type="InterPro" id="IPR047057">
    <property type="entry name" value="MerR_fam"/>
</dbReference>
<keyword evidence="1" id="KW-0238">DNA-binding</keyword>
<evidence type="ECO:0000256" key="2">
    <source>
        <dbReference type="SAM" id="MobiDB-lite"/>
    </source>
</evidence>
<comment type="caution">
    <text evidence="4">The sequence shown here is derived from an EMBL/GenBank/DDBJ whole genome shotgun (WGS) entry which is preliminary data.</text>
</comment>
<sequence>MDGNTKTQIPVPSVSTISTVPTSPPKAKAKSKSKGAKRPLGRGKKQMKIGALARKTGKTVRALHLYEEMGLLFPDRSEGGFRLYGPGEVDRVYWINKLQDMGFKLSQIRGLLDAVAASNSAPEAMQGVRELFQNKLNDTREQIQKLLQLERDISESLSYLEACRSCAEASPDCCAECGEDRHGGMAEPQLVSGIHIKRGEGQAQATPEPNA</sequence>
<name>A6GIR5_9BACT</name>
<evidence type="ECO:0000259" key="3">
    <source>
        <dbReference type="PROSITE" id="PS50937"/>
    </source>
</evidence>
<dbReference type="SMART" id="SM00422">
    <property type="entry name" value="HTH_MERR"/>
    <property type="match status" value="1"/>
</dbReference>
<evidence type="ECO:0000313" key="4">
    <source>
        <dbReference type="EMBL" id="EDM74253.1"/>
    </source>
</evidence>
<accession>A6GIR5</accession>
<protein>
    <submittedName>
        <fullName evidence="4">Mercuric resistance operon regulatory protein (MerR)</fullName>
    </submittedName>
</protein>
<dbReference type="GO" id="GO:0003677">
    <property type="term" value="F:DNA binding"/>
    <property type="evidence" value="ECO:0007669"/>
    <property type="project" value="UniProtKB-KW"/>
</dbReference>
<feature type="region of interest" description="Disordered" evidence="2">
    <location>
        <begin position="1"/>
        <end position="49"/>
    </location>
</feature>
<evidence type="ECO:0000256" key="1">
    <source>
        <dbReference type="ARBA" id="ARBA00023125"/>
    </source>
</evidence>
<feature type="compositionally biased region" description="Basic residues" evidence="2">
    <location>
        <begin position="27"/>
        <end position="47"/>
    </location>
</feature>
<feature type="compositionally biased region" description="Low complexity" evidence="2">
    <location>
        <begin position="9"/>
        <end position="21"/>
    </location>
</feature>
<dbReference type="PANTHER" id="PTHR30204">
    <property type="entry name" value="REDOX-CYCLING DRUG-SENSING TRANSCRIPTIONAL ACTIVATOR SOXR"/>
    <property type="match status" value="1"/>
</dbReference>
<dbReference type="Pfam" id="PF13411">
    <property type="entry name" value="MerR_1"/>
    <property type="match status" value="1"/>
</dbReference>
<evidence type="ECO:0000313" key="5">
    <source>
        <dbReference type="Proteomes" id="UP000005801"/>
    </source>
</evidence>